<proteinExistence type="predicted"/>
<reference evidence="1 2" key="1">
    <citation type="journal article" date="2018" name="Front. Plant Sci.">
        <title>Red Clover (Trifolium pratense) and Zigzag Clover (T. medium) - A Picture of Genomic Similarities and Differences.</title>
        <authorList>
            <person name="Dluhosova J."/>
            <person name="Istvanek J."/>
            <person name="Nedelnik J."/>
            <person name="Repkova J."/>
        </authorList>
    </citation>
    <scope>NUCLEOTIDE SEQUENCE [LARGE SCALE GENOMIC DNA]</scope>
    <source>
        <strain evidence="2">cv. 10/8</strain>
        <tissue evidence="1">Leaf</tissue>
    </source>
</reference>
<accession>A0A392VDV0</accession>
<protein>
    <submittedName>
        <fullName evidence="1">Uncharacterized protein</fullName>
    </submittedName>
</protein>
<organism evidence="1 2">
    <name type="scientific">Trifolium medium</name>
    <dbReference type="NCBI Taxonomy" id="97028"/>
    <lineage>
        <taxon>Eukaryota</taxon>
        <taxon>Viridiplantae</taxon>
        <taxon>Streptophyta</taxon>
        <taxon>Embryophyta</taxon>
        <taxon>Tracheophyta</taxon>
        <taxon>Spermatophyta</taxon>
        <taxon>Magnoliopsida</taxon>
        <taxon>eudicotyledons</taxon>
        <taxon>Gunneridae</taxon>
        <taxon>Pentapetalae</taxon>
        <taxon>rosids</taxon>
        <taxon>fabids</taxon>
        <taxon>Fabales</taxon>
        <taxon>Fabaceae</taxon>
        <taxon>Papilionoideae</taxon>
        <taxon>50 kb inversion clade</taxon>
        <taxon>NPAAA clade</taxon>
        <taxon>Hologalegina</taxon>
        <taxon>IRL clade</taxon>
        <taxon>Trifolieae</taxon>
        <taxon>Trifolium</taxon>
    </lineage>
</organism>
<feature type="non-terminal residue" evidence="1">
    <location>
        <position position="40"/>
    </location>
</feature>
<evidence type="ECO:0000313" key="1">
    <source>
        <dbReference type="EMBL" id="MCI86027.1"/>
    </source>
</evidence>
<evidence type="ECO:0000313" key="2">
    <source>
        <dbReference type="Proteomes" id="UP000265520"/>
    </source>
</evidence>
<dbReference type="Proteomes" id="UP000265520">
    <property type="component" value="Unassembled WGS sequence"/>
</dbReference>
<name>A0A392VDV0_9FABA</name>
<sequence length="40" mass="4649">MSEGSPESIDGLYQRYLYLLPRNPKLFQFGSDYMEDLATC</sequence>
<dbReference type="AlphaFoldDB" id="A0A392VDV0"/>
<dbReference type="EMBL" id="LXQA011130198">
    <property type="protein sequence ID" value="MCI86027.1"/>
    <property type="molecule type" value="Genomic_DNA"/>
</dbReference>
<comment type="caution">
    <text evidence="1">The sequence shown here is derived from an EMBL/GenBank/DDBJ whole genome shotgun (WGS) entry which is preliminary data.</text>
</comment>
<keyword evidence="2" id="KW-1185">Reference proteome</keyword>